<keyword evidence="2" id="KW-0472">Membrane</keyword>
<protein>
    <recommendedName>
        <fullName evidence="5">Glycosyl transferase</fullName>
    </recommendedName>
</protein>
<sequence length="293" mass="29763">QVQGVLDVLGGGGIWAPAAALASRAHAPALLASAALVIVAALVLAMGSIRPGRADRWVLAVALSLPVVVALALASGPGLAAWGQAQRLPGVGILRDTHRLLGLTVLATAVLLGLGVAALGRRLGRVVAAAAAATVVALAVLGAPDAPTRVHAAYRPTSFPAGWSEAVAAVGDRTTLVLPWQPFRRQAWVGDQPFLDPLPLALRGRVIASRNLSVPRDGGAVVVGSDDTTAVEAWTRGDLEALRSVGVEAVVTWADTPGETPPPPPGARRVGTTGPLRVWLVDDPSTGPSSARS</sequence>
<dbReference type="RefSeq" id="WP_239266656.1">
    <property type="nucleotide sequence ID" value="NZ_JAKRCV010000110.1"/>
</dbReference>
<proteinExistence type="predicted"/>
<accession>A0ABS9Q7C2</accession>
<keyword evidence="2" id="KW-0812">Transmembrane</keyword>
<evidence type="ECO:0000256" key="1">
    <source>
        <dbReference type="SAM" id="MobiDB-lite"/>
    </source>
</evidence>
<feature type="transmembrane region" description="Helical" evidence="2">
    <location>
        <begin position="126"/>
        <end position="143"/>
    </location>
</feature>
<dbReference type="EMBL" id="JAKRCV010000110">
    <property type="protein sequence ID" value="MCG7323774.1"/>
    <property type="molecule type" value="Genomic_DNA"/>
</dbReference>
<dbReference type="Proteomes" id="UP001521931">
    <property type="component" value="Unassembled WGS sequence"/>
</dbReference>
<feature type="non-terminal residue" evidence="3">
    <location>
        <position position="1"/>
    </location>
</feature>
<evidence type="ECO:0000313" key="3">
    <source>
        <dbReference type="EMBL" id="MCG7323774.1"/>
    </source>
</evidence>
<evidence type="ECO:0008006" key="5">
    <source>
        <dbReference type="Google" id="ProtNLM"/>
    </source>
</evidence>
<name>A0ABS9Q7C2_9MICO</name>
<evidence type="ECO:0000313" key="4">
    <source>
        <dbReference type="Proteomes" id="UP001521931"/>
    </source>
</evidence>
<feature type="transmembrane region" description="Helical" evidence="2">
    <location>
        <begin position="57"/>
        <end position="80"/>
    </location>
</feature>
<evidence type="ECO:0000256" key="2">
    <source>
        <dbReference type="SAM" id="Phobius"/>
    </source>
</evidence>
<keyword evidence="4" id="KW-1185">Reference proteome</keyword>
<feature type="transmembrane region" description="Helical" evidence="2">
    <location>
        <begin position="100"/>
        <end position="119"/>
    </location>
</feature>
<organism evidence="3 4">
    <name type="scientific">Arsenicicoccus bolidensis</name>
    <dbReference type="NCBI Taxonomy" id="229480"/>
    <lineage>
        <taxon>Bacteria</taxon>
        <taxon>Bacillati</taxon>
        <taxon>Actinomycetota</taxon>
        <taxon>Actinomycetes</taxon>
        <taxon>Micrococcales</taxon>
        <taxon>Intrasporangiaceae</taxon>
        <taxon>Arsenicicoccus</taxon>
    </lineage>
</organism>
<comment type="caution">
    <text evidence="3">The sequence shown here is derived from an EMBL/GenBank/DDBJ whole genome shotgun (WGS) entry which is preliminary data.</text>
</comment>
<feature type="transmembrane region" description="Helical" evidence="2">
    <location>
        <begin position="25"/>
        <end position="45"/>
    </location>
</feature>
<reference evidence="3 4" key="1">
    <citation type="submission" date="2022-02" db="EMBL/GenBank/DDBJ databases">
        <title>Uncovering new skin microbiome diversity through culturing and metagenomics.</title>
        <authorList>
            <person name="Conlan S."/>
            <person name="Deming C."/>
            <person name="Nisc Comparative Sequencing Program N."/>
            <person name="Segre J.A."/>
        </authorList>
    </citation>
    <scope>NUCLEOTIDE SEQUENCE [LARGE SCALE GENOMIC DNA]</scope>
    <source>
        <strain evidence="3 4">ACRQZ</strain>
    </source>
</reference>
<feature type="region of interest" description="Disordered" evidence="1">
    <location>
        <begin position="254"/>
        <end position="293"/>
    </location>
</feature>
<gene>
    <name evidence="3" type="ORF">MHL29_18055</name>
</gene>
<keyword evidence="2" id="KW-1133">Transmembrane helix</keyword>